<protein>
    <submittedName>
        <fullName evidence="6">IclR family transcriptional regulator</fullName>
    </submittedName>
</protein>
<evidence type="ECO:0000256" key="2">
    <source>
        <dbReference type="ARBA" id="ARBA00023125"/>
    </source>
</evidence>
<dbReference type="InterPro" id="IPR036390">
    <property type="entry name" value="WH_DNA-bd_sf"/>
</dbReference>
<comment type="caution">
    <text evidence="6">The sequence shown here is derived from an EMBL/GenBank/DDBJ whole genome shotgun (WGS) entry which is preliminary data.</text>
</comment>
<keyword evidence="1" id="KW-0805">Transcription regulation</keyword>
<keyword evidence="7" id="KW-1185">Reference proteome</keyword>
<feature type="domain" description="HTH iclR-type" evidence="4">
    <location>
        <begin position="15"/>
        <end position="75"/>
    </location>
</feature>
<dbReference type="EMBL" id="BMNZ01000002">
    <property type="protein sequence ID" value="GGM89824.1"/>
    <property type="molecule type" value="Genomic_DNA"/>
</dbReference>
<dbReference type="PROSITE" id="PS51078">
    <property type="entry name" value="ICLR_ED"/>
    <property type="match status" value="1"/>
</dbReference>
<dbReference type="InterPro" id="IPR036388">
    <property type="entry name" value="WH-like_DNA-bd_sf"/>
</dbReference>
<dbReference type="PROSITE" id="PS51077">
    <property type="entry name" value="HTH_ICLR"/>
    <property type="match status" value="1"/>
</dbReference>
<evidence type="ECO:0000313" key="6">
    <source>
        <dbReference type="EMBL" id="GGM89824.1"/>
    </source>
</evidence>
<evidence type="ECO:0000313" key="7">
    <source>
        <dbReference type="Proteomes" id="UP000623461"/>
    </source>
</evidence>
<dbReference type="Pfam" id="PF01614">
    <property type="entry name" value="IclR_C"/>
    <property type="match status" value="1"/>
</dbReference>
<dbReference type="InterPro" id="IPR005471">
    <property type="entry name" value="Tscrpt_reg_IclR_N"/>
</dbReference>
<evidence type="ECO:0000256" key="3">
    <source>
        <dbReference type="ARBA" id="ARBA00023163"/>
    </source>
</evidence>
<dbReference type="Gene3D" id="1.10.10.10">
    <property type="entry name" value="Winged helix-like DNA-binding domain superfamily/Winged helix DNA-binding domain"/>
    <property type="match status" value="1"/>
</dbReference>
<evidence type="ECO:0000256" key="1">
    <source>
        <dbReference type="ARBA" id="ARBA00023015"/>
    </source>
</evidence>
<dbReference type="InterPro" id="IPR029016">
    <property type="entry name" value="GAF-like_dom_sf"/>
</dbReference>
<dbReference type="InterPro" id="IPR050707">
    <property type="entry name" value="HTH_MetabolicPath_Reg"/>
</dbReference>
<dbReference type="RefSeq" id="WP_030201418.1">
    <property type="nucleotide sequence ID" value="NZ_BMNZ01000002.1"/>
</dbReference>
<dbReference type="InterPro" id="IPR014757">
    <property type="entry name" value="Tscrpt_reg_IclR_C"/>
</dbReference>
<dbReference type="SUPFAM" id="SSF55781">
    <property type="entry name" value="GAF domain-like"/>
    <property type="match status" value="1"/>
</dbReference>
<dbReference type="Pfam" id="PF09339">
    <property type="entry name" value="HTH_IclR"/>
    <property type="match status" value="1"/>
</dbReference>
<keyword evidence="3" id="KW-0804">Transcription</keyword>
<feature type="domain" description="IclR-ED" evidence="5">
    <location>
        <begin position="75"/>
        <end position="257"/>
    </location>
</feature>
<dbReference type="Proteomes" id="UP000623461">
    <property type="component" value="Unassembled WGS sequence"/>
</dbReference>
<dbReference type="PANTHER" id="PTHR30136:SF35">
    <property type="entry name" value="HTH-TYPE TRANSCRIPTIONAL REGULATOR RV1719"/>
    <property type="match status" value="1"/>
</dbReference>
<gene>
    <name evidence="6" type="ORF">GCM10009721_13930</name>
</gene>
<dbReference type="PANTHER" id="PTHR30136">
    <property type="entry name" value="HELIX-TURN-HELIX TRANSCRIPTIONAL REGULATOR, ICLR FAMILY"/>
    <property type="match status" value="1"/>
</dbReference>
<accession>A0ABQ2HU02</accession>
<evidence type="ECO:0000259" key="5">
    <source>
        <dbReference type="PROSITE" id="PS51078"/>
    </source>
</evidence>
<organism evidence="6 7">
    <name type="scientific">Terrabacter tumescens</name>
    <dbReference type="NCBI Taxonomy" id="60443"/>
    <lineage>
        <taxon>Bacteria</taxon>
        <taxon>Bacillati</taxon>
        <taxon>Actinomycetota</taxon>
        <taxon>Actinomycetes</taxon>
        <taxon>Micrococcales</taxon>
        <taxon>Intrasporangiaceae</taxon>
        <taxon>Terrabacter</taxon>
    </lineage>
</organism>
<dbReference type="SMART" id="SM00346">
    <property type="entry name" value="HTH_ICLR"/>
    <property type="match status" value="1"/>
</dbReference>
<dbReference type="SUPFAM" id="SSF46785">
    <property type="entry name" value="Winged helix' DNA-binding domain"/>
    <property type="match status" value="1"/>
</dbReference>
<keyword evidence="2" id="KW-0238">DNA-binding</keyword>
<proteinExistence type="predicted"/>
<sequence length="265" mass="28936">MAQDRALKNRPQYALTSVDHALRLAVMLQVEGPLSVSDAAERLGVARSTAHRLLTMLVYRDFARQGDDRRYHAGPVISLTADAQSRTALLRTIAMPHLHALVGRLGESANLLVLAGDYARFIGSVESTQALRVGNREGMVFPAHLTSGGKLMLADLTVDERAELYAVERWRGRSDERPDVGALERELDVVRERGFAINKDRTESGVTAVGRGVRVGDRVGAAVTVSMPTVRFDESRLVDVVTALALTARDIEHDLHAALRVELGV</sequence>
<evidence type="ECO:0000259" key="4">
    <source>
        <dbReference type="PROSITE" id="PS51077"/>
    </source>
</evidence>
<dbReference type="Gene3D" id="3.30.450.40">
    <property type="match status" value="1"/>
</dbReference>
<name>A0ABQ2HU02_9MICO</name>
<reference evidence="7" key="1">
    <citation type="journal article" date="2019" name="Int. J. Syst. Evol. Microbiol.">
        <title>The Global Catalogue of Microorganisms (GCM) 10K type strain sequencing project: providing services to taxonomists for standard genome sequencing and annotation.</title>
        <authorList>
            <consortium name="The Broad Institute Genomics Platform"/>
            <consortium name="The Broad Institute Genome Sequencing Center for Infectious Disease"/>
            <person name="Wu L."/>
            <person name="Ma J."/>
        </authorList>
    </citation>
    <scope>NUCLEOTIDE SEQUENCE [LARGE SCALE GENOMIC DNA]</scope>
    <source>
        <strain evidence="7">JCM 1365</strain>
    </source>
</reference>